<feature type="compositionally biased region" description="Low complexity" evidence="18">
    <location>
        <begin position="111"/>
        <end position="134"/>
    </location>
</feature>
<feature type="signal peptide" evidence="19">
    <location>
        <begin position="1"/>
        <end position="17"/>
    </location>
</feature>
<evidence type="ECO:0000256" key="14">
    <source>
        <dbReference type="ARBA" id="ARBA00041472"/>
    </source>
</evidence>
<dbReference type="AlphaFoldDB" id="A0A3D8ST99"/>
<proteinExistence type="inferred from homology"/>
<evidence type="ECO:0000256" key="1">
    <source>
        <dbReference type="ARBA" id="ARBA00004613"/>
    </source>
</evidence>
<dbReference type="InterPro" id="IPR018087">
    <property type="entry name" value="Glyco_hydro_5_CS"/>
</dbReference>
<gene>
    <name evidence="21" type="ORF">BP6252_01572</name>
</gene>
<dbReference type="PANTHER" id="PTHR31297:SF39">
    <property type="entry name" value="GLUCAN ENDO-1,6-BETA-GLUCOSIDASE B"/>
    <property type="match status" value="1"/>
</dbReference>
<dbReference type="Proteomes" id="UP000256645">
    <property type="component" value="Unassembled WGS sequence"/>
</dbReference>
<sequence>MPSALLAALLFSNPSAARLPRRDITTTSSETVVVTSIVTVDPVPLTTAAGVFWPGYASGSGTGSGYRSVTGSGFARPTGYSNYTGKLGSRNRTSRARASTHAHTKAMPNVSSTTTSSSSVTKTTSSSSATSTSTSIPFLRGVNLGGWLILEKWLNSDMFQGNFANAADQYTFDSISGAEAALTTHWETYLNETDVQAIAATGMNALRIPIGYWAYNNTNTPYIKGADAYLEKAIGWARNAGMKVWVDCHGSPGSQNGYDNSGHAPIVRWQQSDNLAQSISILKTMATKYGAAKYADVVVGLELVNEPISWGNNQFSTTKAWAKEAYSAVRSAAENKNMVIVMHDGFMGPLSWTSTAEALSNGRDKTFGIDTHLYQLYTDADNALTQQGHIDEACGWGKNLSIANANMPTYVGEWSAATNICVNPDGSTTAGTTCSTYGCQCQSTSFDNWNDNMVAAVGKYVEAQLDTFEASTSGYFIWTAKGPGGWGFFNDIQKGVFPNPVTSRKHSPQCKSYSR</sequence>
<dbReference type="GO" id="GO:0071555">
    <property type="term" value="P:cell wall organization"/>
    <property type="evidence" value="ECO:0007669"/>
    <property type="project" value="UniProtKB-KW"/>
</dbReference>
<comment type="catalytic activity">
    <reaction evidence="11">
        <text>Random hydrolysis of (1-&gt;6)-linkages in (1-&gt;6)-beta-D-glucans.</text>
        <dbReference type="EC" id="3.2.1.75"/>
    </reaction>
</comment>
<dbReference type="SUPFAM" id="SSF51445">
    <property type="entry name" value="(Trans)glycosidases"/>
    <property type="match status" value="1"/>
</dbReference>
<organism evidence="21 22">
    <name type="scientific">Coleophoma cylindrospora</name>
    <dbReference type="NCBI Taxonomy" id="1849047"/>
    <lineage>
        <taxon>Eukaryota</taxon>
        <taxon>Fungi</taxon>
        <taxon>Dikarya</taxon>
        <taxon>Ascomycota</taxon>
        <taxon>Pezizomycotina</taxon>
        <taxon>Leotiomycetes</taxon>
        <taxon>Helotiales</taxon>
        <taxon>Dermateaceae</taxon>
        <taxon>Coleophoma</taxon>
    </lineage>
</organism>
<keyword evidence="6" id="KW-0325">Glycoprotein</keyword>
<name>A0A3D8ST99_9HELO</name>
<dbReference type="Gene3D" id="3.20.20.80">
    <property type="entry name" value="Glycosidases"/>
    <property type="match status" value="1"/>
</dbReference>
<dbReference type="GO" id="GO:0009986">
    <property type="term" value="C:cell surface"/>
    <property type="evidence" value="ECO:0007669"/>
    <property type="project" value="TreeGrafter"/>
</dbReference>
<dbReference type="GO" id="GO:0009251">
    <property type="term" value="P:glucan catabolic process"/>
    <property type="evidence" value="ECO:0007669"/>
    <property type="project" value="TreeGrafter"/>
</dbReference>
<evidence type="ECO:0000256" key="12">
    <source>
        <dbReference type="ARBA" id="ARBA00037628"/>
    </source>
</evidence>
<feature type="domain" description="Glycoside hydrolase family 5" evidence="20">
    <location>
        <begin position="181"/>
        <end position="418"/>
    </location>
</feature>
<dbReference type="Pfam" id="PF00150">
    <property type="entry name" value="Cellulase"/>
    <property type="match status" value="1"/>
</dbReference>
<keyword evidence="10" id="KW-0624">Polysaccharide degradation</keyword>
<keyword evidence="4 19" id="KW-0732">Signal</keyword>
<dbReference type="InterPro" id="IPR017853">
    <property type="entry name" value="GH"/>
</dbReference>
<dbReference type="GO" id="GO:0046557">
    <property type="term" value="F:glucan endo-1,6-beta-glucosidase activity"/>
    <property type="evidence" value="ECO:0007669"/>
    <property type="project" value="UniProtKB-EC"/>
</dbReference>
<evidence type="ECO:0000313" key="21">
    <source>
        <dbReference type="EMBL" id="RDW89540.1"/>
    </source>
</evidence>
<evidence type="ECO:0000259" key="20">
    <source>
        <dbReference type="Pfam" id="PF00150"/>
    </source>
</evidence>
<evidence type="ECO:0000256" key="8">
    <source>
        <dbReference type="ARBA" id="ARBA00023295"/>
    </source>
</evidence>
<protein>
    <recommendedName>
        <fullName evidence="13">glucan endo-1,6-beta-glucosidase</fullName>
        <ecNumber evidence="13">3.2.1.75</ecNumber>
    </recommendedName>
    <alternativeName>
        <fullName evidence="15">Beta-1,6-glucanase B</fullName>
    </alternativeName>
    <alternativeName>
        <fullName evidence="14">Endo-1,6-beta-D-glucanase B</fullName>
    </alternativeName>
    <alternativeName>
        <fullName evidence="16">Endo-1,6-beta-glucanase B</fullName>
    </alternativeName>
</protein>
<evidence type="ECO:0000256" key="19">
    <source>
        <dbReference type="SAM" id="SignalP"/>
    </source>
</evidence>
<dbReference type="STRING" id="1849047.A0A3D8ST99"/>
<evidence type="ECO:0000256" key="10">
    <source>
        <dbReference type="ARBA" id="ARBA00023326"/>
    </source>
</evidence>
<keyword evidence="9" id="KW-0961">Cell wall biogenesis/degradation</keyword>
<dbReference type="GO" id="GO:0005576">
    <property type="term" value="C:extracellular region"/>
    <property type="evidence" value="ECO:0007669"/>
    <property type="project" value="UniProtKB-SubCell"/>
</dbReference>
<keyword evidence="7" id="KW-0119">Carbohydrate metabolism</keyword>
<dbReference type="PROSITE" id="PS00659">
    <property type="entry name" value="GLYCOSYL_HYDROL_F5"/>
    <property type="match status" value="1"/>
</dbReference>
<comment type="caution">
    <text evidence="21">The sequence shown here is derived from an EMBL/GenBank/DDBJ whole genome shotgun (WGS) entry which is preliminary data.</text>
</comment>
<keyword evidence="22" id="KW-1185">Reference proteome</keyword>
<evidence type="ECO:0000256" key="6">
    <source>
        <dbReference type="ARBA" id="ARBA00023180"/>
    </source>
</evidence>
<evidence type="ECO:0000256" key="15">
    <source>
        <dbReference type="ARBA" id="ARBA00042025"/>
    </source>
</evidence>
<dbReference type="EMBL" id="PDLM01000001">
    <property type="protein sequence ID" value="RDW89540.1"/>
    <property type="molecule type" value="Genomic_DNA"/>
</dbReference>
<evidence type="ECO:0000256" key="18">
    <source>
        <dbReference type="SAM" id="MobiDB-lite"/>
    </source>
</evidence>
<evidence type="ECO:0000256" key="11">
    <source>
        <dbReference type="ARBA" id="ARBA00036633"/>
    </source>
</evidence>
<dbReference type="GO" id="GO:0004338">
    <property type="term" value="F:glucan exo-1,3-beta-glucosidase activity"/>
    <property type="evidence" value="ECO:0007669"/>
    <property type="project" value="TreeGrafter"/>
</dbReference>
<dbReference type="EC" id="3.2.1.75" evidence="13"/>
<comment type="function">
    <text evidence="12">Beta-glucanases participate in the metabolism of beta-glucan, the main structural component of the cell wall. Acts on lutean, pustulan and 1,6-oligo-beta-D-glucosides.</text>
</comment>
<dbReference type="InterPro" id="IPR050386">
    <property type="entry name" value="Glycosyl_hydrolase_5"/>
</dbReference>
<evidence type="ECO:0000256" key="3">
    <source>
        <dbReference type="ARBA" id="ARBA00022525"/>
    </source>
</evidence>
<evidence type="ECO:0000256" key="2">
    <source>
        <dbReference type="ARBA" id="ARBA00005641"/>
    </source>
</evidence>
<dbReference type="InterPro" id="IPR001547">
    <property type="entry name" value="Glyco_hydro_5"/>
</dbReference>
<keyword evidence="5 17" id="KW-0378">Hydrolase</keyword>
<comment type="similarity">
    <text evidence="2 17">Belongs to the glycosyl hydrolase 5 (cellulase A) family.</text>
</comment>
<feature type="chain" id="PRO_5017828446" description="glucan endo-1,6-beta-glucosidase" evidence="19">
    <location>
        <begin position="18"/>
        <end position="515"/>
    </location>
</feature>
<evidence type="ECO:0000256" key="7">
    <source>
        <dbReference type="ARBA" id="ARBA00023277"/>
    </source>
</evidence>
<evidence type="ECO:0000256" key="13">
    <source>
        <dbReference type="ARBA" id="ARBA00038935"/>
    </source>
</evidence>
<reference evidence="21 22" key="1">
    <citation type="journal article" date="2018" name="IMA Fungus">
        <title>IMA Genome-F 9: Draft genome sequence of Annulohypoxylon stygium, Aspergillus mulundensis, Berkeleyomyces basicola (syn. Thielaviopsis basicola), Ceratocystis smalleyi, two Cercospora beticola strains, Coleophoma cylindrospora, Fusarium fracticaudum, Phialophora cf. hyalina, and Morchella septimelata.</title>
        <authorList>
            <person name="Wingfield B.D."/>
            <person name="Bills G.F."/>
            <person name="Dong Y."/>
            <person name="Huang W."/>
            <person name="Nel W.J."/>
            <person name="Swalarsk-Parry B.S."/>
            <person name="Vaghefi N."/>
            <person name="Wilken P.M."/>
            <person name="An Z."/>
            <person name="de Beer Z.W."/>
            <person name="De Vos L."/>
            <person name="Chen L."/>
            <person name="Duong T.A."/>
            <person name="Gao Y."/>
            <person name="Hammerbacher A."/>
            <person name="Kikkert J.R."/>
            <person name="Li Y."/>
            <person name="Li H."/>
            <person name="Li K."/>
            <person name="Li Q."/>
            <person name="Liu X."/>
            <person name="Ma X."/>
            <person name="Naidoo K."/>
            <person name="Pethybridge S.J."/>
            <person name="Sun J."/>
            <person name="Steenkamp E.T."/>
            <person name="van der Nest M.A."/>
            <person name="van Wyk S."/>
            <person name="Wingfield M.J."/>
            <person name="Xiong C."/>
            <person name="Yue Q."/>
            <person name="Zhang X."/>
        </authorList>
    </citation>
    <scope>NUCLEOTIDE SEQUENCE [LARGE SCALE GENOMIC DNA]</scope>
    <source>
        <strain evidence="21 22">BP6252</strain>
    </source>
</reference>
<dbReference type="OrthoDB" id="62120at2759"/>
<evidence type="ECO:0000256" key="4">
    <source>
        <dbReference type="ARBA" id="ARBA00022729"/>
    </source>
</evidence>
<feature type="compositionally biased region" description="Basic residues" evidence="18">
    <location>
        <begin position="92"/>
        <end position="104"/>
    </location>
</feature>
<comment type="subcellular location">
    <subcellularLocation>
        <location evidence="1">Secreted</location>
    </subcellularLocation>
</comment>
<evidence type="ECO:0000256" key="17">
    <source>
        <dbReference type="RuleBase" id="RU361153"/>
    </source>
</evidence>
<dbReference type="PANTHER" id="PTHR31297">
    <property type="entry name" value="GLUCAN ENDO-1,6-BETA-GLUCOSIDASE B"/>
    <property type="match status" value="1"/>
</dbReference>
<accession>A0A3D8ST99</accession>
<evidence type="ECO:0000313" key="22">
    <source>
        <dbReference type="Proteomes" id="UP000256645"/>
    </source>
</evidence>
<evidence type="ECO:0000256" key="16">
    <source>
        <dbReference type="ARBA" id="ARBA00043257"/>
    </source>
</evidence>
<keyword evidence="3" id="KW-0964">Secreted</keyword>
<keyword evidence="8 17" id="KW-0326">Glycosidase</keyword>
<evidence type="ECO:0000256" key="5">
    <source>
        <dbReference type="ARBA" id="ARBA00022801"/>
    </source>
</evidence>
<evidence type="ECO:0000256" key="9">
    <source>
        <dbReference type="ARBA" id="ARBA00023316"/>
    </source>
</evidence>
<feature type="region of interest" description="Disordered" evidence="18">
    <location>
        <begin position="83"/>
        <end position="134"/>
    </location>
</feature>